<dbReference type="PROSITE" id="PS51918">
    <property type="entry name" value="RADICAL_SAM"/>
    <property type="match status" value="1"/>
</dbReference>
<dbReference type="PANTHER" id="PTHR11228">
    <property type="entry name" value="RADICAL SAM DOMAIN PROTEIN"/>
    <property type="match status" value="1"/>
</dbReference>
<keyword evidence="3" id="KW-0479">Metal-binding</keyword>
<evidence type="ECO:0000256" key="4">
    <source>
        <dbReference type="ARBA" id="ARBA00023004"/>
    </source>
</evidence>
<dbReference type="GO" id="GO:0003824">
    <property type="term" value="F:catalytic activity"/>
    <property type="evidence" value="ECO:0007669"/>
    <property type="project" value="InterPro"/>
</dbReference>
<dbReference type="PANTHER" id="PTHR11228:SF7">
    <property type="entry name" value="PQQA PEPTIDE CYCLASE"/>
    <property type="match status" value="1"/>
</dbReference>
<dbReference type="RefSeq" id="WP_145311883.1">
    <property type="nucleotide sequence ID" value="NZ_CP037452.1"/>
</dbReference>
<keyword evidence="2" id="KW-0949">S-adenosyl-L-methionine</keyword>
<evidence type="ECO:0000313" key="7">
    <source>
        <dbReference type="EMBL" id="QDV52578.1"/>
    </source>
</evidence>
<evidence type="ECO:0000313" key="8">
    <source>
        <dbReference type="Proteomes" id="UP000318313"/>
    </source>
</evidence>
<organism evidence="7 8">
    <name type="scientific">Gimesia fumaroli</name>
    <dbReference type="NCBI Taxonomy" id="2527976"/>
    <lineage>
        <taxon>Bacteria</taxon>
        <taxon>Pseudomonadati</taxon>
        <taxon>Planctomycetota</taxon>
        <taxon>Planctomycetia</taxon>
        <taxon>Planctomycetales</taxon>
        <taxon>Planctomycetaceae</taxon>
        <taxon>Gimesia</taxon>
    </lineage>
</organism>
<dbReference type="OrthoDB" id="5378099at2"/>
<accession>A0A518IHL8</accession>
<dbReference type="Gene3D" id="3.20.20.70">
    <property type="entry name" value="Aldolase class I"/>
    <property type="match status" value="1"/>
</dbReference>
<protein>
    <submittedName>
        <fullName evidence="7">Cyclic pyranopterin monophosphate synthase</fullName>
    </submittedName>
</protein>
<dbReference type="Proteomes" id="UP000318313">
    <property type="component" value="Chromosome"/>
</dbReference>
<dbReference type="AlphaFoldDB" id="A0A518IHL8"/>
<dbReference type="InterPro" id="IPR007197">
    <property type="entry name" value="rSAM"/>
</dbReference>
<dbReference type="CDD" id="cd01335">
    <property type="entry name" value="Radical_SAM"/>
    <property type="match status" value="1"/>
</dbReference>
<dbReference type="InterPro" id="IPR058240">
    <property type="entry name" value="rSAM_sf"/>
</dbReference>
<sequence length="457" mass="51858">MQTTLVEINQRASRHSPADRLCSRHHVIVLSNFARGYDKYSHEYSKTRIPESKFTDKFHLLELDQLNIGIEKNNRLLTKLNLPGNALLILETQVAESRLFKTEHTGLGHYIKGDSIRVQRVYLFNPDRTLREISIEEAMARSLSVLQRNLPQYSELTPRSISLLPVAIGCQAKCSFCFSKSSASVEQDKGTLSLEQIARLMQAAKSRGTKRAVITGGGEPTLYPRSKLLELIRLAADYFPQKVVLITNGYLLTEMPATERLVFLEELQTAGLTTLAVSHHHHDLEVNRRIMSLDIDVARIAECLAQNPDRFPTLSLRLICVLQKGGIQDEIAIQNYLNWAASLNVREVCFKELYVSTSVESEYYSRPANEWSEAHQVPLRVLLDYLQAKNWNQVGQLPWGAALYEHHINGVPMKVAAYTEPSLLWELSQGLCRSWNIMADGRCLTSLEDRRSEIEIS</sequence>
<keyword evidence="4" id="KW-0408">Iron</keyword>
<keyword evidence="5" id="KW-0411">Iron-sulfur</keyword>
<evidence type="ECO:0000259" key="6">
    <source>
        <dbReference type="PROSITE" id="PS51918"/>
    </source>
</evidence>
<dbReference type="EMBL" id="CP037452">
    <property type="protein sequence ID" value="QDV52578.1"/>
    <property type="molecule type" value="Genomic_DNA"/>
</dbReference>
<dbReference type="Pfam" id="PF04055">
    <property type="entry name" value="Radical_SAM"/>
    <property type="match status" value="1"/>
</dbReference>
<evidence type="ECO:0000256" key="3">
    <source>
        <dbReference type="ARBA" id="ARBA00022723"/>
    </source>
</evidence>
<evidence type="ECO:0000256" key="2">
    <source>
        <dbReference type="ARBA" id="ARBA00022691"/>
    </source>
</evidence>
<evidence type="ECO:0000256" key="1">
    <source>
        <dbReference type="ARBA" id="ARBA00001966"/>
    </source>
</evidence>
<reference evidence="7 8" key="1">
    <citation type="submission" date="2019-03" db="EMBL/GenBank/DDBJ databases">
        <title>Deep-cultivation of Planctomycetes and their phenomic and genomic characterization uncovers novel biology.</title>
        <authorList>
            <person name="Wiegand S."/>
            <person name="Jogler M."/>
            <person name="Boedeker C."/>
            <person name="Pinto D."/>
            <person name="Vollmers J."/>
            <person name="Rivas-Marin E."/>
            <person name="Kohn T."/>
            <person name="Peeters S.H."/>
            <person name="Heuer A."/>
            <person name="Rast P."/>
            <person name="Oberbeckmann S."/>
            <person name="Bunk B."/>
            <person name="Jeske O."/>
            <person name="Meyerdierks A."/>
            <person name="Storesund J.E."/>
            <person name="Kallscheuer N."/>
            <person name="Luecker S."/>
            <person name="Lage O.M."/>
            <person name="Pohl T."/>
            <person name="Merkel B.J."/>
            <person name="Hornburger P."/>
            <person name="Mueller R.-W."/>
            <person name="Bruemmer F."/>
            <person name="Labrenz M."/>
            <person name="Spormann A.M."/>
            <person name="Op den Camp H."/>
            <person name="Overmann J."/>
            <person name="Amann R."/>
            <person name="Jetten M.S.M."/>
            <person name="Mascher T."/>
            <person name="Medema M.H."/>
            <person name="Devos D.P."/>
            <person name="Kaster A.-K."/>
            <person name="Ovreas L."/>
            <person name="Rohde M."/>
            <person name="Galperin M.Y."/>
            <person name="Jogler C."/>
        </authorList>
    </citation>
    <scope>NUCLEOTIDE SEQUENCE [LARGE SCALE GENOMIC DNA]</scope>
    <source>
        <strain evidence="7 8">Enr17</strain>
    </source>
</reference>
<dbReference type="KEGG" id="gfm:Enr17x_46410"/>
<dbReference type="InterPro" id="IPR013785">
    <property type="entry name" value="Aldolase_TIM"/>
</dbReference>
<name>A0A518IHL8_9PLAN</name>
<dbReference type="GO" id="GO:0046872">
    <property type="term" value="F:metal ion binding"/>
    <property type="evidence" value="ECO:0007669"/>
    <property type="project" value="UniProtKB-KW"/>
</dbReference>
<dbReference type="SUPFAM" id="SSF102114">
    <property type="entry name" value="Radical SAM enzymes"/>
    <property type="match status" value="1"/>
</dbReference>
<comment type="cofactor">
    <cofactor evidence="1">
        <name>[4Fe-4S] cluster</name>
        <dbReference type="ChEBI" id="CHEBI:49883"/>
    </cofactor>
</comment>
<proteinExistence type="predicted"/>
<dbReference type="InterPro" id="IPR050377">
    <property type="entry name" value="Radical_SAM_PqqE_MftC-like"/>
</dbReference>
<evidence type="ECO:0000256" key="5">
    <source>
        <dbReference type="ARBA" id="ARBA00023014"/>
    </source>
</evidence>
<gene>
    <name evidence="7" type="primary">moaA_2</name>
    <name evidence="7" type="ORF">Enr17x_46410</name>
</gene>
<dbReference type="SFLD" id="SFLDG01067">
    <property type="entry name" value="SPASM/twitch_domain_containing"/>
    <property type="match status" value="1"/>
</dbReference>
<feature type="domain" description="Radical SAM core" evidence="6">
    <location>
        <begin position="156"/>
        <end position="393"/>
    </location>
</feature>
<dbReference type="SFLD" id="SFLDS00029">
    <property type="entry name" value="Radical_SAM"/>
    <property type="match status" value="1"/>
</dbReference>
<dbReference type="GO" id="GO:0051536">
    <property type="term" value="F:iron-sulfur cluster binding"/>
    <property type="evidence" value="ECO:0007669"/>
    <property type="project" value="UniProtKB-KW"/>
</dbReference>
<keyword evidence="8" id="KW-1185">Reference proteome</keyword>